<dbReference type="Pfam" id="PF13499">
    <property type="entry name" value="EF-hand_7"/>
    <property type="match status" value="1"/>
</dbReference>
<dbReference type="PROSITE" id="PS00018">
    <property type="entry name" value="EF_HAND_1"/>
    <property type="match status" value="3"/>
</dbReference>
<keyword evidence="4 7" id="KW-1133">Transmembrane helix</keyword>
<evidence type="ECO:0000256" key="4">
    <source>
        <dbReference type="ARBA" id="ARBA00022989"/>
    </source>
</evidence>
<evidence type="ECO:0000313" key="10">
    <source>
        <dbReference type="Proteomes" id="UP001642484"/>
    </source>
</evidence>
<keyword evidence="3" id="KW-0106">Calcium</keyword>
<dbReference type="InterPro" id="IPR001807">
    <property type="entry name" value="ClC"/>
</dbReference>
<dbReference type="InterPro" id="IPR018247">
    <property type="entry name" value="EF_Hand_1_Ca_BS"/>
</dbReference>
<feature type="transmembrane region" description="Helical" evidence="7">
    <location>
        <begin position="263"/>
        <end position="285"/>
    </location>
</feature>
<gene>
    <name evidence="9" type="ORF">CCMP2556_LOCUS24382</name>
</gene>
<dbReference type="SMART" id="SM00054">
    <property type="entry name" value="EFh"/>
    <property type="match status" value="3"/>
</dbReference>
<dbReference type="Proteomes" id="UP001642484">
    <property type="component" value="Unassembled WGS sequence"/>
</dbReference>
<feature type="compositionally biased region" description="Basic residues" evidence="6">
    <location>
        <begin position="680"/>
        <end position="691"/>
    </location>
</feature>
<evidence type="ECO:0000256" key="3">
    <source>
        <dbReference type="ARBA" id="ARBA00022837"/>
    </source>
</evidence>
<comment type="subcellular location">
    <subcellularLocation>
        <location evidence="1">Membrane</location>
        <topology evidence="1">Multi-pass membrane protein</topology>
    </subcellularLocation>
</comment>
<keyword evidence="5 7" id="KW-0472">Membrane</keyword>
<sequence length="1100" mass="121611">MVEGSQGNETAKDRVKMETVETEMDQKDQHDSEDEKVIQDDPPLQGDKEIGVVETYFPGNFSRAASQSRTSLTERSDRFSMLSVQPEGPSASHTMRDVLPPLLVIFVCIIAAFLGFVVAGLHDMIKYVGCPLGVNGCNSFSGEAYEKKGYILPRALTDLPEDLIYIVAGMFCLFIIGLIVDLAPDNYGKQVLGGGTVQSLLAVAAGIPIPFKCAVLRVVITAIYFVGGGTMGGDGPTIQVCTSLSCMIGWVCGIRAARTQSLLASLGFCCGFAASFNAPLSGILFAMEELQHVSSRLTTRVLCMILIGSIVSTSVMRSFLGNKVLFLASHPDNLEEMVIGGSVDSIYGQRMWMLISLLIGVMASIVGYLFSIAFKWTHIVLTKASQLGLPRSVIFPLVAGIVASIGSAVFRSTGLRGVWGIGVRSLQTALNQESEDVHAGHLLIFALGKMAAFTLSVSARFPGDTLEPVLISGAFLGGAIGKIIPADLSEDAISSCEIFGMVGLFASCFRFPLTPVVFAIELTGTRTYHLVLPAALSCFTGLQVSNYLFPPILEQILHQDDIDLDAVAALAEATEEEEMYARSEEEVSMSHESEHSFPPVPDSPALSNDGSHRKEKGRFQTLIEKLEDTMIDVSFSSSQMRNPHGPRGRRSSMYSAGSQHSKASKASRSSYRNHEDRYSPRARRSSRRSSTRSRTSILRRFSDPVGNEAEPPLTRVAPEEAEEEDADPRGESYSVFQAGMSLDDQRRIEEFQLYDQNTGEMREITHEEQVARRKKLLSDWAQIVAAEKEQMAKNPRKAFAVRTANLEDAFYLIAVAYDLDGNGLLDEDEVLLILDRCQLLDETLTPTKIRSFFRTWLAGCNTIIGENMGAEEIEDGIGYEEFLSLISWIADMKGIPLARCRARVQRLSHKMVDTQSSVRRRLALLFDGFCKREAEWMGAYEFTSLCHTTNLYVPEVFSAGDAFKIFYETPGLVNQRMDFGGFMHAICEVGLLFGKNQKEAGEMFAAAVGRMDTDQETIRRVKLRIKQAASNHGENGWREFFHECDLDQSGYMDIDEFFDMCRHKLKMEDRKSHLQLLFERLDEDDSGELSIDEMIAFIES</sequence>
<feature type="region of interest" description="Disordered" evidence="6">
    <location>
        <begin position="634"/>
        <end position="732"/>
    </location>
</feature>
<dbReference type="CDD" id="cd00400">
    <property type="entry name" value="Voltage_gated_ClC"/>
    <property type="match status" value="1"/>
</dbReference>
<dbReference type="SUPFAM" id="SSF47473">
    <property type="entry name" value="EF-hand"/>
    <property type="match status" value="1"/>
</dbReference>
<dbReference type="SUPFAM" id="SSF81340">
    <property type="entry name" value="Clc chloride channel"/>
    <property type="match status" value="1"/>
</dbReference>
<dbReference type="Gene3D" id="1.10.3080.10">
    <property type="entry name" value="Clc chloride channel"/>
    <property type="match status" value="1"/>
</dbReference>
<feature type="transmembrane region" description="Helical" evidence="7">
    <location>
        <begin position="163"/>
        <end position="180"/>
    </location>
</feature>
<dbReference type="PANTHER" id="PTHR43427">
    <property type="entry name" value="CHLORIDE CHANNEL PROTEIN CLC-E"/>
    <property type="match status" value="1"/>
</dbReference>
<dbReference type="PRINTS" id="PR00762">
    <property type="entry name" value="CLCHANNEL"/>
</dbReference>
<dbReference type="InterPro" id="IPR011992">
    <property type="entry name" value="EF-hand-dom_pair"/>
</dbReference>
<dbReference type="Gene3D" id="1.10.238.10">
    <property type="entry name" value="EF-hand"/>
    <property type="match status" value="1"/>
</dbReference>
<feature type="domain" description="EF-hand" evidence="8">
    <location>
        <begin position="1069"/>
        <end position="1100"/>
    </location>
</feature>
<evidence type="ECO:0000256" key="7">
    <source>
        <dbReference type="SAM" id="Phobius"/>
    </source>
</evidence>
<organism evidence="9 10">
    <name type="scientific">Durusdinium trenchii</name>
    <dbReference type="NCBI Taxonomy" id="1381693"/>
    <lineage>
        <taxon>Eukaryota</taxon>
        <taxon>Sar</taxon>
        <taxon>Alveolata</taxon>
        <taxon>Dinophyceae</taxon>
        <taxon>Suessiales</taxon>
        <taxon>Symbiodiniaceae</taxon>
        <taxon>Durusdinium</taxon>
    </lineage>
</organism>
<keyword evidence="10" id="KW-1185">Reference proteome</keyword>
<evidence type="ECO:0000313" key="9">
    <source>
        <dbReference type="EMBL" id="CAK9047050.1"/>
    </source>
</evidence>
<protein>
    <recommendedName>
        <fullName evidence="8">EF-hand domain-containing protein</fullName>
    </recommendedName>
</protein>
<feature type="region of interest" description="Disordered" evidence="6">
    <location>
        <begin position="578"/>
        <end position="615"/>
    </location>
</feature>
<dbReference type="Pfam" id="PF00654">
    <property type="entry name" value="Voltage_CLC"/>
    <property type="match status" value="1"/>
</dbReference>
<feature type="domain" description="EF-hand" evidence="8">
    <location>
        <begin position="1032"/>
        <end position="1067"/>
    </location>
</feature>
<reference evidence="9 10" key="1">
    <citation type="submission" date="2024-02" db="EMBL/GenBank/DDBJ databases">
        <authorList>
            <person name="Chen Y."/>
            <person name="Shah S."/>
            <person name="Dougan E. K."/>
            <person name="Thang M."/>
            <person name="Chan C."/>
        </authorList>
    </citation>
    <scope>NUCLEOTIDE SEQUENCE [LARGE SCALE GENOMIC DNA]</scope>
</reference>
<evidence type="ECO:0000256" key="2">
    <source>
        <dbReference type="ARBA" id="ARBA00022692"/>
    </source>
</evidence>
<keyword evidence="2 7" id="KW-0812">Transmembrane</keyword>
<feature type="compositionally biased region" description="Basic and acidic residues" evidence="6">
    <location>
        <begin position="579"/>
        <end position="595"/>
    </location>
</feature>
<feature type="region of interest" description="Disordered" evidence="6">
    <location>
        <begin position="1"/>
        <end position="45"/>
    </location>
</feature>
<evidence type="ECO:0000256" key="6">
    <source>
        <dbReference type="SAM" id="MobiDB-lite"/>
    </source>
</evidence>
<dbReference type="EMBL" id="CAXAMN010015980">
    <property type="protein sequence ID" value="CAK9047050.1"/>
    <property type="molecule type" value="Genomic_DNA"/>
</dbReference>
<accession>A0ABP0M6E5</accession>
<dbReference type="InterPro" id="IPR050368">
    <property type="entry name" value="ClC-type_chloride_channel"/>
</dbReference>
<dbReference type="InterPro" id="IPR002048">
    <property type="entry name" value="EF_hand_dom"/>
</dbReference>
<feature type="transmembrane region" description="Helical" evidence="7">
    <location>
        <begin position="297"/>
        <end position="320"/>
    </location>
</feature>
<feature type="transmembrane region" description="Helical" evidence="7">
    <location>
        <begin position="393"/>
        <end position="410"/>
    </location>
</feature>
<name>A0ABP0M6E5_9DINO</name>
<feature type="transmembrane region" description="Helical" evidence="7">
    <location>
        <begin position="351"/>
        <end position="372"/>
    </location>
</feature>
<dbReference type="CDD" id="cd00051">
    <property type="entry name" value="EFh"/>
    <property type="match status" value="1"/>
</dbReference>
<evidence type="ECO:0000259" key="8">
    <source>
        <dbReference type="PROSITE" id="PS50222"/>
    </source>
</evidence>
<proteinExistence type="predicted"/>
<dbReference type="PROSITE" id="PS50222">
    <property type="entry name" value="EF_HAND_2"/>
    <property type="match status" value="2"/>
</dbReference>
<evidence type="ECO:0000256" key="5">
    <source>
        <dbReference type="ARBA" id="ARBA00023136"/>
    </source>
</evidence>
<feature type="transmembrane region" description="Helical" evidence="7">
    <location>
        <begin position="200"/>
        <end position="226"/>
    </location>
</feature>
<dbReference type="InterPro" id="IPR014743">
    <property type="entry name" value="Cl-channel_core"/>
</dbReference>
<feature type="compositionally biased region" description="Basic and acidic residues" evidence="6">
    <location>
        <begin position="10"/>
        <end position="39"/>
    </location>
</feature>
<comment type="caution">
    <text evidence="9">The sequence shown here is derived from an EMBL/GenBank/DDBJ whole genome shotgun (WGS) entry which is preliminary data.</text>
</comment>
<feature type="transmembrane region" description="Helical" evidence="7">
    <location>
        <begin position="98"/>
        <end position="119"/>
    </location>
</feature>
<evidence type="ECO:0000256" key="1">
    <source>
        <dbReference type="ARBA" id="ARBA00004141"/>
    </source>
</evidence>